<dbReference type="AlphaFoldDB" id="S9V0S2"/>
<name>S9V0S2_9TRYP</name>
<feature type="domain" description="EGF-like" evidence="2">
    <location>
        <begin position="2"/>
        <end position="35"/>
    </location>
</feature>
<gene>
    <name evidence="3" type="ORF">STCU_11300</name>
</gene>
<dbReference type="InterPro" id="IPR000742">
    <property type="entry name" value="EGF"/>
</dbReference>
<protein>
    <recommendedName>
        <fullName evidence="2">EGF-like domain-containing protein</fullName>
    </recommendedName>
</protein>
<keyword evidence="1" id="KW-1133">Transmembrane helix</keyword>
<sequence length="247" mass="26256">MTCHVANCDICVTERDMECQNCGANYKLNRRGTCVEKECVVANCVTCVYGTEGSCSSCADGYTLSSGGSCAAASDNSGLSTITIAGVGAAVGGAALLAALLLLVFLCCCKKKRDTLSSMEVVTPLDTLDRVDTADSLGTVVPFQAVNPLDVRESANALNMKGIVRCLDPQDGLRDVDNSYKDEHADSAGDAGTQCELLVRSELSRTGRRSGRSARSGRNRSLHRSQGIFEDIDLSNMYDDNVEEILE</sequence>
<keyword evidence="1" id="KW-0812">Transmembrane</keyword>
<evidence type="ECO:0000256" key="1">
    <source>
        <dbReference type="SAM" id="Phobius"/>
    </source>
</evidence>
<keyword evidence="1" id="KW-0472">Membrane</keyword>
<dbReference type="SUPFAM" id="SSF57184">
    <property type="entry name" value="Growth factor receptor domain"/>
    <property type="match status" value="1"/>
</dbReference>
<feature type="domain" description="EGF-like" evidence="2">
    <location>
        <begin position="38"/>
        <end position="71"/>
    </location>
</feature>
<evidence type="ECO:0000313" key="4">
    <source>
        <dbReference type="Proteomes" id="UP000015354"/>
    </source>
</evidence>
<organism evidence="3 4">
    <name type="scientific">Strigomonas culicis</name>
    <dbReference type="NCBI Taxonomy" id="28005"/>
    <lineage>
        <taxon>Eukaryota</taxon>
        <taxon>Discoba</taxon>
        <taxon>Euglenozoa</taxon>
        <taxon>Kinetoplastea</taxon>
        <taxon>Metakinetoplastina</taxon>
        <taxon>Trypanosomatida</taxon>
        <taxon>Trypanosomatidae</taxon>
        <taxon>Strigomonadinae</taxon>
        <taxon>Strigomonas</taxon>
    </lineage>
</organism>
<feature type="transmembrane region" description="Helical" evidence="1">
    <location>
        <begin position="84"/>
        <end position="109"/>
    </location>
</feature>
<comment type="caution">
    <text evidence="3">The sequence shown here is derived from an EMBL/GenBank/DDBJ whole genome shotgun (WGS) entry which is preliminary data.</text>
</comment>
<reference evidence="3 4" key="1">
    <citation type="journal article" date="2013" name="PLoS ONE">
        <title>Predicting the Proteins of Angomonas deanei, Strigomonas culicis and Their Respective Endosymbionts Reveals New Aspects of the Trypanosomatidae Family.</title>
        <authorList>
            <person name="Motta M.C."/>
            <person name="Martins A.C."/>
            <person name="de Souza S.S."/>
            <person name="Catta-Preta C.M."/>
            <person name="Silva R."/>
            <person name="Klein C.C."/>
            <person name="de Almeida L.G."/>
            <person name="de Lima Cunha O."/>
            <person name="Ciapina L.P."/>
            <person name="Brocchi M."/>
            <person name="Colabardini A.C."/>
            <person name="de Araujo Lima B."/>
            <person name="Machado C.R."/>
            <person name="de Almeida Soares C.M."/>
            <person name="Probst C.M."/>
            <person name="de Menezes C.B."/>
            <person name="Thompson C.E."/>
            <person name="Bartholomeu D.C."/>
            <person name="Gradia D.F."/>
            <person name="Pavoni D.P."/>
            <person name="Grisard E.C."/>
            <person name="Fantinatti-Garboggini F."/>
            <person name="Marchini F.K."/>
            <person name="Rodrigues-Luiz G.F."/>
            <person name="Wagner G."/>
            <person name="Goldman G.H."/>
            <person name="Fietto J.L."/>
            <person name="Elias M.C."/>
            <person name="Goldman M.H."/>
            <person name="Sagot M.F."/>
            <person name="Pereira M."/>
            <person name="Stoco P.H."/>
            <person name="de Mendonca-Neto R.P."/>
            <person name="Teixeira S.M."/>
            <person name="Maciel T.E."/>
            <person name="de Oliveira Mendes T.A."/>
            <person name="Urmenyi T.P."/>
            <person name="de Souza W."/>
            <person name="Schenkman S."/>
            <person name="de Vasconcelos A.T."/>
        </authorList>
    </citation>
    <scope>NUCLEOTIDE SEQUENCE [LARGE SCALE GENOMIC DNA]</scope>
</reference>
<keyword evidence="4" id="KW-1185">Reference proteome</keyword>
<dbReference type="Proteomes" id="UP000015354">
    <property type="component" value="Unassembled WGS sequence"/>
</dbReference>
<proteinExistence type="predicted"/>
<evidence type="ECO:0000259" key="2">
    <source>
        <dbReference type="SMART" id="SM00181"/>
    </source>
</evidence>
<dbReference type="OrthoDB" id="6114964at2759"/>
<evidence type="ECO:0000313" key="3">
    <source>
        <dbReference type="EMBL" id="EPY16410.1"/>
    </source>
</evidence>
<dbReference type="InterPro" id="IPR009030">
    <property type="entry name" value="Growth_fac_rcpt_cys_sf"/>
</dbReference>
<dbReference type="EMBL" id="ATMH01011224">
    <property type="protein sequence ID" value="EPY16410.1"/>
    <property type="molecule type" value="Genomic_DNA"/>
</dbReference>
<dbReference type="SMART" id="SM00181">
    <property type="entry name" value="EGF"/>
    <property type="match status" value="2"/>
</dbReference>
<accession>S9V0S2</accession>